<reference evidence="2 3" key="1">
    <citation type="submission" date="2012-02" db="EMBL/GenBank/DDBJ databases">
        <title>Complete sequence of chromosome of Singulisphaera acidiphila DSM 18658.</title>
        <authorList>
            <consortium name="US DOE Joint Genome Institute (JGI-PGF)"/>
            <person name="Lucas S."/>
            <person name="Copeland A."/>
            <person name="Lapidus A."/>
            <person name="Glavina del Rio T."/>
            <person name="Dalin E."/>
            <person name="Tice H."/>
            <person name="Bruce D."/>
            <person name="Goodwin L."/>
            <person name="Pitluck S."/>
            <person name="Peters L."/>
            <person name="Ovchinnikova G."/>
            <person name="Chertkov O."/>
            <person name="Kyrpides N."/>
            <person name="Mavromatis K."/>
            <person name="Ivanova N."/>
            <person name="Brettin T."/>
            <person name="Detter J.C."/>
            <person name="Han C."/>
            <person name="Larimer F."/>
            <person name="Land M."/>
            <person name="Hauser L."/>
            <person name="Markowitz V."/>
            <person name="Cheng J.-F."/>
            <person name="Hugenholtz P."/>
            <person name="Woyke T."/>
            <person name="Wu D."/>
            <person name="Tindall B."/>
            <person name="Pomrenke H."/>
            <person name="Brambilla E."/>
            <person name="Klenk H.-P."/>
            <person name="Eisen J.A."/>
        </authorList>
    </citation>
    <scope>NUCLEOTIDE SEQUENCE [LARGE SCALE GENOMIC DNA]</scope>
    <source>
        <strain evidence="3">ATCC BAA-1392 / DSM 18658 / VKM B-2454 / MOB10</strain>
    </source>
</reference>
<protein>
    <recommendedName>
        <fullName evidence="4">DUF4412 domain-containing protein</fullName>
    </recommendedName>
</protein>
<dbReference type="eggNOG" id="ENOG5033NT9">
    <property type="taxonomic scope" value="Bacteria"/>
</dbReference>
<dbReference type="KEGG" id="saci:Sinac_0193"/>
<gene>
    <name evidence="2" type="ordered locus">Sinac_0193</name>
</gene>
<accession>L0D5D7</accession>
<evidence type="ECO:0000256" key="1">
    <source>
        <dbReference type="SAM" id="SignalP"/>
    </source>
</evidence>
<evidence type="ECO:0000313" key="3">
    <source>
        <dbReference type="Proteomes" id="UP000010798"/>
    </source>
</evidence>
<dbReference type="RefSeq" id="WP_015243829.1">
    <property type="nucleotide sequence ID" value="NC_019892.1"/>
</dbReference>
<dbReference type="EMBL" id="CP003364">
    <property type="protein sequence ID" value="AGA24644.1"/>
    <property type="molecule type" value="Genomic_DNA"/>
</dbReference>
<feature type="signal peptide" evidence="1">
    <location>
        <begin position="1"/>
        <end position="23"/>
    </location>
</feature>
<organism evidence="2 3">
    <name type="scientific">Singulisphaera acidiphila (strain ATCC BAA-1392 / DSM 18658 / VKM B-2454 / MOB10)</name>
    <dbReference type="NCBI Taxonomy" id="886293"/>
    <lineage>
        <taxon>Bacteria</taxon>
        <taxon>Pseudomonadati</taxon>
        <taxon>Planctomycetota</taxon>
        <taxon>Planctomycetia</taxon>
        <taxon>Isosphaerales</taxon>
        <taxon>Isosphaeraceae</taxon>
        <taxon>Singulisphaera</taxon>
    </lineage>
</organism>
<keyword evidence="3" id="KW-1185">Reference proteome</keyword>
<name>L0D5D7_SINAD</name>
<dbReference type="Proteomes" id="UP000010798">
    <property type="component" value="Chromosome"/>
</dbReference>
<keyword evidence="1" id="KW-0732">Signal</keyword>
<dbReference type="HOGENOM" id="CLU_1420592_0_0_0"/>
<dbReference type="OrthoDB" id="283371at2"/>
<sequence>MSRFQISMSFLVISLGAFNTARAEEVEHPIYRSWARHPIGTTIILKSVTTSGGNTIETTNKTTLVKLTDSTAVLETTMTSDGTGKVVESPPQTYIQRRMFPLFAGMTKDDIGKPPKTSKHGEETIKLAGREIKTQWFDSTGQTEVGKSLTRTWMSDDVPGKLVKAVTHVPTAKNTTTVELIEFKIPNNKSD</sequence>
<evidence type="ECO:0000313" key="2">
    <source>
        <dbReference type="EMBL" id="AGA24644.1"/>
    </source>
</evidence>
<evidence type="ECO:0008006" key="4">
    <source>
        <dbReference type="Google" id="ProtNLM"/>
    </source>
</evidence>
<proteinExistence type="predicted"/>
<feature type="chain" id="PRO_5003939848" description="DUF4412 domain-containing protein" evidence="1">
    <location>
        <begin position="24"/>
        <end position="191"/>
    </location>
</feature>
<dbReference type="AlphaFoldDB" id="L0D5D7"/>